<evidence type="ECO:0000256" key="1">
    <source>
        <dbReference type="PIRSR" id="PIRSR613078-1"/>
    </source>
</evidence>
<dbReference type="GO" id="GO:0016791">
    <property type="term" value="F:phosphatase activity"/>
    <property type="evidence" value="ECO:0007669"/>
    <property type="project" value="TreeGrafter"/>
</dbReference>
<evidence type="ECO:0000256" key="2">
    <source>
        <dbReference type="PIRSR" id="PIRSR613078-2"/>
    </source>
</evidence>
<dbReference type="EMBL" id="CP000885">
    <property type="protein sequence ID" value="ABX43657.1"/>
    <property type="molecule type" value="Genomic_DNA"/>
</dbReference>
<feature type="active site" description="Tele-phosphohistidine intermediate" evidence="1">
    <location>
        <position position="8"/>
    </location>
</feature>
<feature type="binding site" evidence="2">
    <location>
        <position position="58"/>
    </location>
    <ligand>
        <name>substrate</name>
    </ligand>
</feature>
<organism evidence="3 4">
    <name type="scientific">Lachnoclostridium phytofermentans (strain ATCC 700394 / DSM 18823 / ISDg)</name>
    <name type="common">Clostridium phytofermentans</name>
    <dbReference type="NCBI Taxonomy" id="357809"/>
    <lineage>
        <taxon>Bacteria</taxon>
        <taxon>Bacillati</taxon>
        <taxon>Bacillota</taxon>
        <taxon>Clostridia</taxon>
        <taxon>Lachnospirales</taxon>
        <taxon>Lachnospiraceae</taxon>
    </lineage>
</organism>
<evidence type="ECO:0000313" key="3">
    <source>
        <dbReference type="EMBL" id="ABX43657.1"/>
    </source>
</evidence>
<reference evidence="4" key="1">
    <citation type="submission" date="2007-11" db="EMBL/GenBank/DDBJ databases">
        <title>Complete genome sequence of Clostridium phytofermentans ISDg.</title>
        <authorList>
            <person name="Leschine S.B."/>
            <person name="Warnick T.A."/>
            <person name="Blanchard J.L."/>
            <person name="Schnell D.J."/>
            <person name="Petit E.L."/>
            <person name="LaTouf W.G."/>
            <person name="Copeland A."/>
            <person name="Lucas S."/>
            <person name="Lapidus A."/>
            <person name="Barry K."/>
            <person name="Glavina del Rio T."/>
            <person name="Dalin E."/>
            <person name="Tice H."/>
            <person name="Pitluck S."/>
            <person name="Kiss H."/>
            <person name="Brettin T."/>
            <person name="Bruce D."/>
            <person name="Detter J.C."/>
            <person name="Han C."/>
            <person name="Kuske C."/>
            <person name="Schmutz J."/>
            <person name="Larimer F."/>
            <person name="Land M."/>
            <person name="Hauser L."/>
            <person name="Kyrpides N."/>
            <person name="Kim E.A."/>
            <person name="Richardson P."/>
        </authorList>
    </citation>
    <scope>NUCLEOTIDE SEQUENCE [LARGE SCALE GENOMIC DNA]</scope>
    <source>
        <strain evidence="4">ATCC 700394 / DSM 18823 / ISDg</strain>
    </source>
</reference>
<dbReference type="GO" id="GO:0005737">
    <property type="term" value="C:cytoplasm"/>
    <property type="evidence" value="ECO:0007669"/>
    <property type="project" value="TreeGrafter"/>
</dbReference>
<dbReference type="AlphaFoldDB" id="A9KSK5"/>
<sequence>MIILLLRHGESEGDLMDVHEGRADFPLTDRGREQAGKAAKWISKNYSVNRIYSSTLLRAEETASLVSMETKVPIELREGLMEFNNGKLAGIDREEAKRKYPEIPDLPIHESRYEMESKLEFRFRAEAILSEIISNNKEQEVVVVISHGGMINQLLLAYEKQPIESEIWHATGDTGIHCLRYENGKRGILYLNNTKHLEIV</sequence>
<dbReference type="PANTHER" id="PTHR48100">
    <property type="entry name" value="BROAD-SPECIFICITY PHOSPHATASE YOR283W-RELATED"/>
    <property type="match status" value="1"/>
</dbReference>
<dbReference type="InterPro" id="IPR013078">
    <property type="entry name" value="His_Pase_superF_clade-1"/>
</dbReference>
<gene>
    <name evidence="3" type="ordered locus">Cphy_3303</name>
</gene>
<dbReference type="STRING" id="357809.Cphy_3303"/>
<dbReference type="HOGENOM" id="CLU_033323_9_5_9"/>
<dbReference type="InterPro" id="IPR050275">
    <property type="entry name" value="PGM_Phosphatase"/>
</dbReference>
<proteinExistence type="predicted"/>
<evidence type="ECO:0000313" key="4">
    <source>
        <dbReference type="Proteomes" id="UP000000370"/>
    </source>
</evidence>
<dbReference type="KEGG" id="cpy:Cphy_3303"/>
<dbReference type="PANTHER" id="PTHR48100:SF1">
    <property type="entry name" value="HISTIDINE PHOSPHATASE FAMILY PROTEIN-RELATED"/>
    <property type="match status" value="1"/>
</dbReference>
<dbReference type="SMART" id="SM00855">
    <property type="entry name" value="PGAM"/>
    <property type="match status" value="1"/>
</dbReference>
<accession>A9KSK5</accession>
<name>A9KSK5_LACP7</name>
<dbReference type="CDD" id="cd07067">
    <property type="entry name" value="HP_PGM_like"/>
    <property type="match status" value="1"/>
</dbReference>
<dbReference type="SUPFAM" id="SSF53254">
    <property type="entry name" value="Phosphoglycerate mutase-like"/>
    <property type="match status" value="1"/>
</dbReference>
<dbReference type="eggNOG" id="COG0406">
    <property type="taxonomic scope" value="Bacteria"/>
</dbReference>
<dbReference type="Proteomes" id="UP000000370">
    <property type="component" value="Chromosome"/>
</dbReference>
<feature type="active site" description="Proton donor/acceptor" evidence="1">
    <location>
        <position position="82"/>
    </location>
</feature>
<protein>
    <submittedName>
        <fullName evidence="3">Phosphoglycerate mutase</fullName>
    </submittedName>
</protein>
<dbReference type="Pfam" id="PF00300">
    <property type="entry name" value="His_Phos_1"/>
    <property type="match status" value="1"/>
</dbReference>
<keyword evidence="4" id="KW-1185">Reference proteome</keyword>
<dbReference type="RefSeq" id="WP_012201306.1">
    <property type="nucleotide sequence ID" value="NC_010001.1"/>
</dbReference>
<dbReference type="Gene3D" id="3.40.50.1240">
    <property type="entry name" value="Phosphoglycerate mutase-like"/>
    <property type="match status" value="1"/>
</dbReference>
<dbReference type="InterPro" id="IPR029033">
    <property type="entry name" value="His_PPase_superfam"/>
</dbReference>
<dbReference type="OrthoDB" id="9781415at2"/>